<evidence type="ECO:0000256" key="1">
    <source>
        <dbReference type="SAM" id="Phobius"/>
    </source>
</evidence>
<dbReference type="Proteomes" id="UP000257109">
    <property type="component" value="Unassembled WGS sequence"/>
</dbReference>
<organism evidence="2 3">
    <name type="scientific">Mucuna pruriens</name>
    <name type="common">Velvet bean</name>
    <name type="synonym">Dolichos pruriens</name>
    <dbReference type="NCBI Taxonomy" id="157652"/>
    <lineage>
        <taxon>Eukaryota</taxon>
        <taxon>Viridiplantae</taxon>
        <taxon>Streptophyta</taxon>
        <taxon>Embryophyta</taxon>
        <taxon>Tracheophyta</taxon>
        <taxon>Spermatophyta</taxon>
        <taxon>Magnoliopsida</taxon>
        <taxon>eudicotyledons</taxon>
        <taxon>Gunneridae</taxon>
        <taxon>Pentapetalae</taxon>
        <taxon>rosids</taxon>
        <taxon>fabids</taxon>
        <taxon>Fabales</taxon>
        <taxon>Fabaceae</taxon>
        <taxon>Papilionoideae</taxon>
        <taxon>50 kb inversion clade</taxon>
        <taxon>NPAAA clade</taxon>
        <taxon>indigoferoid/millettioid clade</taxon>
        <taxon>Phaseoleae</taxon>
        <taxon>Mucuna</taxon>
    </lineage>
</organism>
<evidence type="ECO:0000313" key="3">
    <source>
        <dbReference type="Proteomes" id="UP000257109"/>
    </source>
</evidence>
<accession>A0A371E5T8</accession>
<protein>
    <submittedName>
        <fullName evidence="2">Uncharacterized protein</fullName>
    </submittedName>
</protein>
<feature type="non-terminal residue" evidence="2">
    <location>
        <position position="1"/>
    </location>
</feature>
<keyword evidence="1" id="KW-1133">Transmembrane helix</keyword>
<comment type="caution">
    <text evidence="2">The sequence shown here is derived from an EMBL/GenBank/DDBJ whole genome shotgun (WGS) entry which is preliminary data.</text>
</comment>
<keyword evidence="3" id="KW-1185">Reference proteome</keyword>
<reference evidence="2" key="1">
    <citation type="submission" date="2018-05" db="EMBL/GenBank/DDBJ databases">
        <title>Draft genome of Mucuna pruriens seed.</title>
        <authorList>
            <person name="Nnadi N.E."/>
            <person name="Vos R."/>
            <person name="Hasami M.H."/>
            <person name="Devisetty U.K."/>
            <person name="Aguiy J.C."/>
        </authorList>
    </citation>
    <scope>NUCLEOTIDE SEQUENCE [LARGE SCALE GENOMIC DNA]</scope>
    <source>
        <strain evidence="2">JCA_2017</strain>
    </source>
</reference>
<name>A0A371E5T8_MUCPR</name>
<dbReference type="AlphaFoldDB" id="A0A371E5T8"/>
<feature type="transmembrane region" description="Helical" evidence="1">
    <location>
        <begin position="57"/>
        <end position="77"/>
    </location>
</feature>
<sequence>MVDEMFALHSSDTSDLVTLPLGKIIVGFRSDKMASPVAKGYIQIFGLDYGDTSCGKITFVLFVSFLPWLLFTGSLSIN</sequence>
<proteinExistence type="predicted"/>
<gene>
    <name evidence="2" type="ORF">CR513_60373</name>
</gene>
<keyword evidence="1" id="KW-0812">Transmembrane</keyword>
<keyword evidence="1" id="KW-0472">Membrane</keyword>
<dbReference type="EMBL" id="QJKJ01016163">
    <property type="protein sequence ID" value="RDX61405.1"/>
    <property type="molecule type" value="Genomic_DNA"/>
</dbReference>
<evidence type="ECO:0000313" key="2">
    <source>
        <dbReference type="EMBL" id="RDX61405.1"/>
    </source>
</evidence>